<dbReference type="EMBL" id="DAKRPA010000042">
    <property type="protein sequence ID" value="DBA01736.1"/>
    <property type="molecule type" value="Genomic_DNA"/>
</dbReference>
<feature type="transmembrane region" description="Helical" evidence="6">
    <location>
        <begin position="59"/>
        <end position="81"/>
    </location>
</feature>
<protein>
    <recommendedName>
        <fullName evidence="7">PIG-P domain-containing protein</fullName>
    </recommendedName>
</protein>
<reference evidence="8" key="2">
    <citation type="journal article" date="2023" name="Microbiol Resour">
        <title>Decontamination and Annotation of the Draft Genome Sequence of the Oomycete Lagenidium giganteum ARSEF 373.</title>
        <authorList>
            <person name="Morgan W.R."/>
            <person name="Tartar A."/>
        </authorList>
    </citation>
    <scope>NUCLEOTIDE SEQUENCE</scope>
    <source>
        <strain evidence="8">ARSEF 373</strain>
    </source>
</reference>
<evidence type="ECO:0000256" key="3">
    <source>
        <dbReference type="ARBA" id="ARBA00022989"/>
    </source>
</evidence>
<dbReference type="InterPro" id="IPR013717">
    <property type="entry name" value="PIG-P"/>
</dbReference>
<evidence type="ECO:0000256" key="1">
    <source>
        <dbReference type="ARBA" id="ARBA00004141"/>
    </source>
</evidence>
<dbReference type="GO" id="GO:0006506">
    <property type="term" value="P:GPI anchor biosynthetic process"/>
    <property type="evidence" value="ECO:0007669"/>
    <property type="project" value="TreeGrafter"/>
</dbReference>
<dbReference type="GO" id="GO:0005783">
    <property type="term" value="C:endoplasmic reticulum"/>
    <property type="evidence" value="ECO:0007669"/>
    <property type="project" value="TreeGrafter"/>
</dbReference>
<organism evidence="8 9">
    <name type="scientific">Lagenidium giganteum</name>
    <dbReference type="NCBI Taxonomy" id="4803"/>
    <lineage>
        <taxon>Eukaryota</taxon>
        <taxon>Sar</taxon>
        <taxon>Stramenopiles</taxon>
        <taxon>Oomycota</taxon>
        <taxon>Peronosporomycetes</taxon>
        <taxon>Pythiales</taxon>
        <taxon>Pythiaceae</taxon>
    </lineage>
</organism>
<feature type="compositionally biased region" description="Polar residues" evidence="5">
    <location>
        <begin position="1"/>
        <end position="10"/>
    </location>
</feature>
<proteinExistence type="predicted"/>
<comment type="caution">
    <text evidence="8">The sequence shown here is derived from an EMBL/GenBank/DDBJ whole genome shotgun (WGS) entry which is preliminary data.</text>
</comment>
<accession>A0AAV2Z301</accession>
<keyword evidence="9" id="KW-1185">Reference proteome</keyword>
<evidence type="ECO:0000313" key="9">
    <source>
        <dbReference type="Proteomes" id="UP001146120"/>
    </source>
</evidence>
<evidence type="ECO:0000259" key="7">
    <source>
        <dbReference type="Pfam" id="PF08510"/>
    </source>
</evidence>
<feature type="region of interest" description="Disordered" evidence="5">
    <location>
        <begin position="1"/>
        <end position="38"/>
    </location>
</feature>
<evidence type="ECO:0000256" key="5">
    <source>
        <dbReference type="SAM" id="MobiDB-lite"/>
    </source>
</evidence>
<keyword evidence="3 6" id="KW-1133">Transmembrane helix</keyword>
<dbReference type="Proteomes" id="UP001146120">
    <property type="component" value="Unassembled WGS sequence"/>
</dbReference>
<dbReference type="InterPro" id="IPR052263">
    <property type="entry name" value="GPI_Anchor_Biosynth"/>
</dbReference>
<evidence type="ECO:0000256" key="4">
    <source>
        <dbReference type="ARBA" id="ARBA00023136"/>
    </source>
</evidence>
<evidence type="ECO:0000256" key="6">
    <source>
        <dbReference type="SAM" id="Phobius"/>
    </source>
</evidence>
<feature type="domain" description="PIG-P" evidence="7">
    <location>
        <begin position="57"/>
        <end position="170"/>
    </location>
</feature>
<keyword evidence="2 6" id="KW-0812">Transmembrane</keyword>
<name>A0AAV2Z301_9STRA</name>
<reference evidence="8" key="1">
    <citation type="submission" date="2022-11" db="EMBL/GenBank/DDBJ databases">
        <authorList>
            <person name="Morgan W.R."/>
            <person name="Tartar A."/>
        </authorList>
    </citation>
    <scope>NUCLEOTIDE SEQUENCE</scope>
    <source>
        <strain evidence="8">ARSEF 373</strain>
    </source>
</reference>
<evidence type="ECO:0000256" key="2">
    <source>
        <dbReference type="ARBA" id="ARBA00022692"/>
    </source>
</evidence>
<dbReference type="Pfam" id="PF08510">
    <property type="entry name" value="PIG-P"/>
    <property type="match status" value="1"/>
</dbReference>
<dbReference type="PANTHER" id="PTHR46346">
    <property type="entry name" value="PHOSPHATIDYLINOSITOL N-ACETYLGLUCOSAMINYLTRANSFERASE SUBUNIT P"/>
    <property type="match status" value="1"/>
</dbReference>
<dbReference type="PANTHER" id="PTHR46346:SF1">
    <property type="entry name" value="PHOSPHATIDYLINOSITOL N-ACETYLGLUCOSAMINYLTRANSFERASE SUBUNIT P"/>
    <property type="match status" value="1"/>
</dbReference>
<gene>
    <name evidence="8" type="ORF">N0F65_010146</name>
</gene>
<dbReference type="GO" id="GO:0016020">
    <property type="term" value="C:membrane"/>
    <property type="evidence" value="ECO:0007669"/>
    <property type="project" value="UniProtKB-SubCell"/>
</dbReference>
<evidence type="ECO:0000313" key="8">
    <source>
        <dbReference type="EMBL" id="DBA01736.1"/>
    </source>
</evidence>
<feature type="transmembrane region" description="Helical" evidence="6">
    <location>
        <begin position="101"/>
        <end position="121"/>
    </location>
</feature>
<keyword evidence="4 6" id="KW-0472">Membrane</keyword>
<sequence>MQAHSFQMSPETRPLGRRPSGLTLLPRGRSSSAASAISSSPPVLSFKELQRLSAMKTELFGFGGWLASTLLYVLFLVWAYVPDSTLQAYGMTYFPSKHWALAIPSMIVISYIFSIVTYFAMNLLSTPPLESYATMFDVHSVFLTDDHVDAHVEAATPPISDIPIMQVNQLQLLDD</sequence>
<dbReference type="AlphaFoldDB" id="A0AAV2Z301"/>
<comment type="subcellular location">
    <subcellularLocation>
        <location evidence="1">Membrane</location>
        <topology evidence="1">Multi-pass membrane protein</topology>
    </subcellularLocation>
</comment>